<sequence length="180" mass="19825">MSSTPYPRRRPQRRSKIPRGPEHTKGLQQVRDVLPPALGARTIPPTPNPVPSRAGDDAVPPELPALVAHHCRHITTYLARAQSHGHLHHGSMGEWQRLVLYALTDALAQTHLLVGTLAAHLERQGLDPDLLRRYLQSPDPDRYITAHAVEHLDGLTGAVPEEPAEPVWTAIGRQIAARST</sequence>
<evidence type="ECO:0000313" key="2">
    <source>
        <dbReference type="EMBL" id="AWI27348.1"/>
    </source>
</evidence>
<dbReference type="EMBL" id="CP029188">
    <property type="protein sequence ID" value="AWI27348.1"/>
    <property type="molecule type" value="Genomic_DNA"/>
</dbReference>
<protein>
    <submittedName>
        <fullName evidence="2">Uncharacterized protein</fullName>
    </submittedName>
</protein>
<gene>
    <name evidence="2" type="ORF">DDW44_00055</name>
</gene>
<reference evidence="2 3" key="1">
    <citation type="submission" date="2018-05" db="EMBL/GenBank/DDBJ databases">
        <title>Complete genome sequence of sponge-derived Streptomyces sp. HNM0039.</title>
        <authorList>
            <person name="Huang X."/>
            <person name="Zhou S."/>
        </authorList>
    </citation>
    <scope>NUCLEOTIDE SEQUENCE [LARGE SCALE GENOMIC DNA]</scope>
    <source>
        <strain evidence="2 3">HNM0039</strain>
    </source>
</reference>
<name>A0A2S1SLS6_9ACTN</name>
<dbReference type="KEGG" id="stir:DDW44_00055"/>
<dbReference type="AlphaFoldDB" id="A0A2S1SLS6"/>
<proteinExistence type="predicted"/>
<feature type="region of interest" description="Disordered" evidence="1">
    <location>
        <begin position="1"/>
        <end position="58"/>
    </location>
</feature>
<dbReference type="OrthoDB" id="4181956at2"/>
<evidence type="ECO:0000256" key="1">
    <source>
        <dbReference type="SAM" id="MobiDB-lite"/>
    </source>
</evidence>
<keyword evidence="3" id="KW-1185">Reference proteome</keyword>
<feature type="compositionally biased region" description="Basic residues" evidence="1">
    <location>
        <begin position="7"/>
        <end position="17"/>
    </location>
</feature>
<evidence type="ECO:0000313" key="3">
    <source>
        <dbReference type="Proteomes" id="UP000244900"/>
    </source>
</evidence>
<organism evidence="2 3">
    <name type="scientific">Streptomyces tirandamycinicus</name>
    <dbReference type="NCBI Taxonomy" id="2174846"/>
    <lineage>
        <taxon>Bacteria</taxon>
        <taxon>Bacillati</taxon>
        <taxon>Actinomycetota</taxon>
        <taxon>Actinomycetes</taxon>
        <taxon>Kitasatosporales</taxon>
        <taxon>Streptomycetaceae</taxon>
        <taxon>Streptomyces</taxon>
    </lineage>
</organism>
<dbReference type="RefSeq" id="WP_108905114.1">
    <property type="nucleotide sequence ID" value="NZ_CP029188.1"/>
</dbReference>
<dbReference type="Proteomes" id="UP000244900">
    <property type="component" value="Chromosome"/>
</dbReference>
<accession>A0A2S1SLS6</accession>